<sequence>MKRSTYLADFHVAGFVHWMATELDTSLFQHAYIDRRSGKEWNCTSLFNAFEKYQWNHPGNHRLAFNPGSTFLSNATALAALKADLAAAGTDDSKVVKATSDVMAWGGVTARNNEWLKLNEAGLARSLQAVQAAINAGDPEAPALRCDQLRFNSGMTKVYSLLCDDFVIYDSRVAASLGWLIVKYCDAKSLASVPSALCFPWAAAKEAQSAVLPKRRDPSAGPYKFKRLRSGSHHALWNIRASWTLAAVLAHPKASGCSFHGIVEPKDSLRALEAALFMIGYDLGQ</sequence>
<dbReference type="OrthoDB" id="1779474at2"/>
<gene>
    <name evidence="1" type="ORF">VD17_28760</name>
</gene>
<reference evidence="1 2" key="1">
    <citation type="submission" date="2015-03" db="EMBL/GenBank/DDBJ databases">
        <title>Comparative genomics of Pseudomonas insights into diversity of traits involved in vanlence and defense.</title>
        <authorList>
            <person name="Qin Y."/>
        </authorList>
    </citation>
    <scope>NUCLEOTIDE SEQUENCE [LARGE SCALE GENOMIC DNA]</scope>
    <source>
        <strain evidence="1 2">H24</strain>
    </source>
</reference>
<evidence type="ECO:0000313" key="1">
    <source>
        <dbReference type="EMBL" id="KJZ61427.1"/>
    </source>
</evidence>
<evidence type="ECO:0000313" key="2">
    <source>
        <dbReference type="Proteomes" id="UP000033400"/>
    </source>
</evidence>
<accession>A0A0F4V0E9</accession>
<name>A0A0F4V0E9_PSEFL</name>
<comment type="caution">
    <text evidence="1">The sequence shown here is derived from an EMBL/GenBank/DDBJ whole genome shotgun (WGS) entry which is preliminary data.</text>
</comment>
<protein>
    <submittedName>
        <fullName evidence="1">Uncharacterized protein</fullName>
    </submittedName>
</protein>
<proteinExistence type="predicted"/>
<organism evidence="1 2">
    <name type="scientific">Pseudomonas fluorescens</name>
    <dbReference type="NCBI Taxonomy" id="294"/>
    <lineage>
        <taxon>Bacteria</taxon>
        <taxon>Pseudomonadati</taxon>
        <taxon>Pseudomonadota</taxon>
        <taxon>Gammaproteobacteria</taxon>
        <taxon>Pseudomonadales</taxon>
        <taxon>Pseudomonadaceae</taxon>
        <taxon>Pseudomonas</taxon>
    </lineage>
</organism>
<dbReference type="PATRIC" id="fig|294.133.peg.5792"/>
<dbReference type="AlphaFoldDB" id="A0A0F4V0E9"/>
<dbReference type="RefSeq" id="WP_046056790.1">
    <property type="nucleotide sequence ID" value="NZ_LACH01000076.1"/>
</dbReference>
<dbReference type="EMBL" id="LACH01000076">
    <property type="protein sequence ID" value="KJZ61427.1"/>
    <property type="molecule type" value="Genomic_DNA"/>
</dbReference>
<dbReference type="Proteomes" id="UP000033400">
    <property type="component" value="Unassembled WGS sequence"/>
</dbReference>